<dbReference type="SUPFAM" id="SSF53474">
    <property type="entry name" value="alpha/beta-Hydrolases"/>
    <property type="match status" value="1"/>
</dbReference>
<dbReference type="InterPro" id="IPR002925">
    <property type="entry name" value="Dienelactn_hydro"/>
</dbReference>
<dbReference type="RefSeq" id="WP_120706256.1">
    <property type="nucleotide sequence ID" value="NZ_CP032694.1"/>
</dbReference>
<dbReference type="Pfam" id="PF01738">
    <property type="entry name" value="DLH"/>
    <property type="match status" value="1"/>
</dbReference>
<dbReference type="EMBL" id="CP032694">
    <property type="protein sequence ID" value="AYG61301.1"/>
    <property type="molecule type" value="Genomic_DNA"/>
</dbReference>
<dbReference type="OrthoDB" id="2834584at2"/>
<evidence type="ECO:0000313" key="3">
    <source>
        <dbReference type="Proteomes" id="UP000282195"/>
    </source>
</evidence>
<keyword evidence="2" id="KW-0378">Hydrolase</keyword>
<dbReference type="PANTHER" id="PTHR46623">
    <property type="entry name" value="CARBOXYMETHYLENEBUTENOLIDASE-RELATED"/>
    <property type="match status" value="1"/>
</dbReference>
<reference evidence="2 3" key="1">
    <citation type="submission" date="2018-10" db="EMBL/GenBank/DDBJ databases">
        <title>Rhizobium etli, R. leguminosarum and a new Rhizobium genospecies from Phaseolus dumosus.</title>
        <authorList>
            <person name="Ramirez-Puebla S.T."/>
            <person name="Rogel-Hernandez M.A."/>
            <person name="Guerrero G."/>
            <person name="Ormeno-Orrillo E."/>
            <person name="Martinez-Romero J.C."/>
            <person name="Negrete-Yankelevich S."/>
            <person name="Martinez-Romero E."/>
        </authorList>
    </citation>
    <scope>NUCLEOTIDE SEQUENCE [LARGE SCALE GENOMIC DNA]</scope>
    <source>
        <strain evidence="2 3">CCGE525</strain>
    </source>
</reference>
<organism evidence="2 3">
    <name type="scientific">Rhizobium jaguaris</name>
    <dbReference type="NCBI Taxonomy" id="1312183"/>
    <lineage>
        <taxon>Bacteria</taxon>
        <taxon>Pseudomonadati</taxon>
        <taxon>Pseudomonadota</taxon>
        <taxon>Alphaproteobacteria</taxon>
        <taxon>Hyphomicrobiales</taxon>
        <taxon>Rhizobiaceae</taxon>
        <taxon>Rhizobium/Agrobacterium group</taxon>
        <taxon>Rhizobium</taxon>
    </lineage>
</organism>
<dbReference type="PANTHER" id="PTHR46623:SF6">
    <property type="entry name" value="ALPHA_BETA-HYDROLASES SUPERFAMILY PROTEIN"/>
    <property type="match status" value="1"/>
</dbReference>
<keyword evidence="3" id="KW-1185">Reference proteome</keyword>
<protein>
    <submittedName>
        <fullName evidence="2">Dienelactone hydrolase family protein</fullName>
    </submittedName>
</protein>
<dbReference type="InterPro" id="IPR051049">
    <property type="entry name" value="Dienelactone_hydrolase-like"/>
</dbReference>
<sequence>MATVILFHSVYGLRPLELDAVERLQAAGHKAFAPDLYDGWVANSIDEGFELKDEIGWPTICERAEWAMAGLPPSTVLAGFSMGAAVAASLWPKRPQTAGVLYLHSVAQIPEDARKGLPVQVHLADPDPFEPAEIVAQWRSAAERSQIAADVFTYPGAGHLYTDASLPDYDAKAADLTWSRVIRFLDTL</sequence>
<evidence type="ECO:0000259" key="1">
    <source>
        <dbReference type="Pfam" id="PF01738"/>
    </source>
</evidence>
<evidence type="ECO:0000313" key="2">
    <source>
        <dbReference type="EMBL" id="AYG61301.1"/>
    </source>
</evidence>
<dbReference type="GO" id="GO:0016787">
    <property type="term" value="F:hydrolase activity"/>
    <property type="evidence" value="ECO:0007669"/>
    <property type="project" value="UniProtKB-KW"/>
</dbReference>
<dbReference type="Gene3D" id="3.40.50.1820">
    <property type="entry name" value="alpha/beta hydrolase"/>
    <property type="match status" value="1"/>
</dbReference>
<gene>
    <name evidence="2" type="ORF">CCGE525_04705</name>
</gene>
<feature type="domain" description="Dienelactone hydrolase" evidence="1">
    <location>
        <begin position="3"/>
        <end position="187"/>
    </location>
</feature>
<dbReference type="KEGG" id="rjg:CCGE525_04705"/>
<accession>A0A387FZF5</accession>
<proteinExistence type="predicted"/>
<dbReference type="Proteomes" id="UP000282195">
    <property type="component" value="Chromosome"/>
</dbReference>
<dbReference type="AlphaFoldDB" id="A0A387FZF5"/>
<name>A0A387FZF5_9HYPH</name>
<dbReference type="InterPro" id="IPR029058">
    <property type="entry name" value="AB_hydrolase_fold"/>
</dbReference>